<protein>
    <submittedName>
        <fullName evidence="2">Uncharacterized protein</fullName>
    </submittedName>
</protein>
<dbReference type="Proteomes" id="UP000187283">
    <property type="component" value="Unassembled WGS sequence"/>
</dbReference>
<reference evidence="2 3" key="1">
    <citation type="submission" date="2017-01" db="EMBL/GenBank/DDBJ databases">
        <authorList>
            <person name="Mah S.A."/>
            <person name="Swanson W.J."/>
            <person name="Moy G.W."/>
            <person name="Vacquier V.D."/>
        </authorList>
    </citation>
    <scope>NUCLEOTIDE SEQUENCE [LARGE SCALE GENOMIC DNA]</scope>
    <source>
        <strain evidence="2 3">GSMNP</strain>
    </source>
</reference>
<feature type="compositionally biased region" description="Basic and acidic residues" evidence="1">
    <location>
        <begin position="353"/>
        <end position="379"/>
    </location>
</feature>
<feature type="region of interest" description="Disordered" evidence="1">
    <location>
        <begin position="351"/>
        <end position="396"/>
    </location>
</feature>
<evidence type="ECO:0000313" key="2">
    <source>
        <dbReference type="EMBL" id="OMJ12258.1"/>
    </source>
</evidence>
<proteinExistence type="predicted"/>
<evidence type="ECO:0000256" key="1">
    <source>
        <dbReference type="SAM" id="MobiDB-lite"/>
    </source>
</evidence>
<comment type="caution">
    <text evidence="2">The sequence shown here is derived from an EMBL/GenBank/DDBJ whole genome shotgun (WGS) entry which is preliminary data.</text>
</comment>
<sequence>MAYNLLSLNEIGLSSEFKKDHSKLEDIQYRISGITRPIDYFVHNLLQDQSSFNTADSIEFAGLIQILLSDFGSQITQVRMNNVYKASKIPSKAPQILPSSAKTVFEKKEFVEHITASQAISKASKPDFGYQNKQEKSNIISLHNTRSNVKPTATGIMRVFAAALLSSGGGGRSQSRREIESLSQGVGETHKRPLGQVGYTGRVSDPSSDTTTDCCQKRAKVEKTSVKPREPGIYRKRNNGNFGKKGFRRNFESETRIFLSNFYHSQKIGGTTTCAELEVTESITAKYTFQDGELKYGLQANKKKRLDDKHRSIGCIPACSDTKIIQEISKLQLGISKLSILSLTIRVTTEPYDEPRDTQGKGKESEERSRQTNKEEGDKYTQSFLIPRKSSSYDSSSLVLKIDEEKAVRT</sequence>
<organism evidence="2 3">
    <name type="scientific">Smittium culicis</name>
    <dbReference type="NCBI Taxonomy" id="133412"/>
    <lineage>
        <taxon>Eukaryota</taxon>
        <taxon>Fungi</taxon>
        <taxon>Fungi incertae sedis</taxon>
        <taxon>Zoopagomycota</taxon>
        <taxon>Kickxellomycotina</taxon>
        <taxon>Harpellomycetes</taxon>
        <taxon>Harpellales</taxon>
        <taxon>Legeriomycetaceae</taxon>
        <taxon>Smittium</taxon>
    </lineage>
</organism>
<evidence type="ECO:0000313" key="3">
    <source>
        <dbReference type="Proteomes" id="UP000187283"/>
    </source>
</evidence>
<accession>A0A1R1XCC9</accession>
<name>A0A1R1XCC9_9FUNG</name>
<keyword evidence="3" id="KW-1185">Reference proteome</keyword>
<dbReference type="AlphaFoldDB" id="A0A1R1XCC9"/>
<feature type="region of interest" description="Disordered" evidence="1">
    <location>
        <begin position="168"/>
        <end position="213"/>
    </location>
</feature>
<dbReference type="OrthoDB" id="5545891at2759"/>
<dbReference type="EMBL" id="LSSN01004060">
    <property type="protein sequence ID" value="OMJ12258.1"/>
    <property type="molecule type" value="Genomic_DNA"/>
</dbReference>
<gene>
    <name evidence="2" type="ORF">AYI70_g9232</name>
</gene>